<dbReference type="PROSITE" id="PS50878">
    <property type="entry name" value="RT_POL"/>
    <property type="match status" value="1"/>
</dbReference>
<dbReference type="Gene3D" id="1.10.340.70">
    <property type="match status" value="1"/>
</dbReference>
<dbReference type="OrthoDB" id="5986177at2759"/>
<evidence type="ECO:0000313" key="3">
    <source>
        <dbReference type="EMBL" id="PFX30040.1"/>
    </source>
</evidence>
<protein>
    <submittedName>
        <fullName evidence="3">Uncharacterized protein K02A2.6</fullName>
    </submittedName>
</protein>
<feature type="domain" description="Reverse transcriptase" evidence="2">
    <location>
        <begin position="405"/>
        <end position="581"/>
    </location>
</feature>
<dbReference type="InterPro" id="IPR041588">
    <property type="entry name" value="Integrase_H2C2"/>
</dbReference>
<dbReference type="PANTHER" id="PTHR37984">
    <property type="entry name" value="PROTEIN CBG26694"/>
    <property type="match status" value="1"/>
</dbReference>
<dbReference type="AlphaFoldDB" id="A0A2B4SMD7"/>
<dbReference type="Pfam" id="PF17921">
    <property type="entry name" value="Integrase_H2C2"/>
    <property type="match status" value="1"/>
</dbReference>
<dbReference type="PANTHER" id="PTHR37984:SF8">
    <property type="entry name" value="CCHC-TYPE DOMAIN-CONTAINING PROTEIN"/>
    <property type="match status" value="1"/>
</dbReference>
<dbReference type="InterPro" id="IPR000477">
    <property type="entry name" value="RT_dom"/>
</dbReference>
<dbReference type="Pfam" id="PF00078">
    <property type="entry name" value="RVT_1"/>
    <property type="match status" value="1"/>
</dbReference>
<organism evidence="3 4">
    <name type="scientific">Stylophora pistillata</name>
    <name type="common">Smooth cauliflower coral</name>
    <dbReference type="NCBI Taxonomy" id="50429"/>
    <lineage>
        <taxon>Eukaryota</taxon>
        <taxon>Metazoa</taxon>
        <taxon>Cnidaria</taxon>
        <taxon>Anthozoa</taxon>
        <taxon>Hexacorallia</taxon>
        <taxon>Scleractinia</taxon>
        <taxon>Astrocoeniina</taxon>
        <taxon>Pocilloporidae</taxon>
        <taxon>Stylophora</taxon>
    </lineage>
</organism>
<evidence type="ECO:0000259" key="2">
    <source>
        <dbReference type="PROSITE" id="PS50878"/>
    </source>
</evidence>
<feature type="region of interest" description="Disordered" evidence="1">
    <location>
        <begin position="154"/>
        <end position="191"/>
    </location>
</feature>
<dbReference type="InterPro" id="IPR043128">
    <property type="entry name" value="Rev_trsase/Diguanyl_cyclase"/>
</dbReference>
<dbReference type="InterPro" id="IPR050951">
    <property type="entry name" value="Retrovirus_Pol_polyprotein"/>
</dbReference>
<dbReference type="Gene3D" id="3.10.10.10">
    <property type="entry name" value="HIV Type 1 Reverse Transcriptase, subunit A, domain 1"/>
    <property type="match status" value="1"/>
</dbReference>
<evidence type="ECO:0000313" key="4">
    <source>
        <dbReference type="Proteomes" id="UP000225706"/>
    </source>
</evidence>
<gene>
    <name evidence="3" type="primary">K02A2.6</name>
    <name evidence="3" type="ORF">AWC38_SpisGene5157</name>
</gene>
<dbReference type="Proteomes" id="UP000225706">
    <property type="component" value="Unassembled WGS sequence"/>
</dbReference>
<keyword evidence="4" id="KW-1185">Reference proteome</keyword>
<dbReference type="CDD" id="cd01647">
    <property type="entry name" value="RT_LTR"/>
    <property type="match status" value="1"/>
</dbReference>
<dbReference type="Gene3D" id="3.30.70.270">
    <property type="match status" value="2"/>
</dbReference>
<proteinExistence type="predicted"/>
<comment type="caution">
    <text evidence="3">The sequence shown here is derived from an EMBL/GenBank/DDBJ whole genome shotgun (WGS) entry which is preliminary data.</text>
</comment>
<accession>A0A2B4SMD7</accession>
<evidence type="ECO:0000256" key="1">
    <source>
        <dbReference type="SAM" id="MobiDB-lite"/>
    </source>
</evidence>
<name>A0A2B4SMD7_STYPI</name>
<dbReference type="FunFam" id="1.10.340.70:FF:000003">
    <property type="entry name" value="Protein CBG25708"/>
    <property type="match status" value="1"/>
</dbReference>
<sequence>MHSPIYQSPCIVPFDRGELTTSLIPGEDAIEVFNTFQFAEGDENKLDKVPEQFEQYCNPRKNVVFERYQFWQITQKDSETVDQFVTRLKNKVKSCEYPSPVDDMLRDKFVFSIRDLQVKEGLLRDEKLTLEKAISMARSSEASKEQIEAMGPMEQNNANPTVNEIRAGGGDRLKKNPSRRSGSGSGSRKGKCRFCGSSHSWGSCPAFGKTCDHCQKKDHFVNVCRKRLRDFGGKKVHAVVESECRDNEADLLTFSVESSAGDPSKDEWHVSLKIVDTNTVLPMQARVKVYDGRRITPCGKVSLTCEYKGKFTVIDFILVEQDLPSILGWKSCLDLGLIKRIYRLEEENLESDYADVFEGSGEIKGVQYKIQIDLNATRVVHPPRRVPVALREPLREELQRMEKLGVIKKCTEPTAWVHSLVVAKKKNNKLRVCMDPSDLNRAVRREHFPMQTVEDMISGMPSAKVFNVLDANHGFWQVKLATYSNKLATFNTPFCRYSYTRLPVGIASAPAVFQNVMSHLFQDIKGVEVTVDDLVVWGKDVEQHDVRLRQVLDRCRERNLKLNREKCHFRVSEVHYVGHVLSADGVKPDPNKVEAIIAMPTPANREDLRRFLGVLTYLSKFIPNMSQKSAPLRQLLQKDVKWQRKTTVESDHKPLEAILKKPIHQPPLRLQRMILRIKPYAVKVKYIPGSKLPLADTLSRAYLPHNGTDQPDEFEIHVMDSGHLSETMSHKLRDGTESDPELQQLQKVVMSGWPQTKVETPVETRPYWNYRDEISGYEGLTFKGDRIIVPHSLRPEILQRIHAADLGIERCRARARSAVFWPGINSAIDELVSKCSTCQQHQRSNQREPLIPQEVPERAWATVAADIF</sequence>
<dbReference type="InterPro" id="IPR043502">
    <property type="entry name" value="DNA/RNA_pol_sf"/>
</dbReference>
<reference evidence="4" key="1">
    <citation type="journal article" date="2017" name="bioRxiv">
        <title>Comparative analysis of the genomes of Stylophora pistillata and Acropora digitifera provides evidence for extensive differences between species of corals.</title>
        <authorList>
            <person name="Voolstra C.R."/>
            <person name="Li Y."/>
            <person name="Liew Y.J."/>
            <person name="Baumgarten S."/>
            <person name="Zoccola D."/>
            <person name="Flot J.-F."/>
            <person name="Tambutte S."/>
            <person name="Allemand D."/>
            <person name="Aranda M."/>
        </authorList>
    </citation>
    <scope>NUCLEOTIDE SEQUENCE [LARGE SCALE GENOMIC DNA]</scope>
</reference>
<dbReference type="EMBL" id="LSMT01000056">
    <property type="protein sequence ID" value="PFX30040.1"/>
    <property type="molecule type" value="Genomic_DNA"/>
</dbReference>
<dbReference type="SUPFAM" id="SSF56672">
    <property type="entry name" value="DNA/RNA polymerases"/>
    <property type="match status" value="1"/>
</dbReference>